<proteinExistence type="predicted"/>
<reference evidence="2" key="1">
    <citation type="submission" date="2022-07" db="EMBL/GenBank/DDBJ databases">
        <title>Genome analysis of Parmales, a sister group of diatoms, reveals the evolutionary specialization of diatoms from phago-mixotrophs to photoautotrophs.</title>
        <authorList>
            <person name="Ban H."/>
            <person name="Sato S."/>
            <person name="Yoshikawa S."/>
            <person name="Kazumasa Y."/>
            <person name="Nakamura Y."/>
            <person name="Ichinomiya M."/>
            <person name="Saitoh K."/>
            <person name="Sato N."/>
            <person name="Blanc-Mathieu R."/>
            <person name="Endo H."/>
            <person name="Kuwata A."/>
            <person name="Ogata H."/>
        </authorList>
    </citation>
    <scope>NUCLEOTIDE SEQUENCE</scope>
</reference>
<name>A0A9W7E2D6_9STRA</name>
<dbReference type="AlphaFoldDB" id="A0A9W7E2D6"/>
<feature type="compositionally biased region" description="Basic and acidic residues" evidence="1">
    <location>
        <begin position="9"/>
        <end position="18"/>
    </location>
</feature>
<protein>
    <submittedName>
        <fullName evidence="2">Uncharacterized protein</fullName>
    </submittedName>
</protein>
<gene>
    <name evidence="2" type="ORF">TrRE_jg5914</name>
</gene>
<feature type="region of interest" description="Disordered" evidence="1">
    <location>
        <begin position="1"/>
        <end position="42"/>
    </location>
</feature>
<feature type="non-terminal residue" evidence="2">
    <location>
        <position position="42"/>
    </location>
</feature>
<evidence type="ECO:0000313" key="3">
    <source>
        <dbReference type="Proteomes" id="UP001165082"/>
    </source>
</evidence>
<keyword evidence="3" id="KW-1185">Reference proteome</keyword>
<sequence>MNIDMSLDDMMKSRRVTDNETSNNASEPAVFADNGGKGKVGG</sequence>
<evidence type="ECO:0000313" key="2">
    <source>
        <dbReference type="EMBL" id="GMH62765.1"/>
    </source>
</evidence>
<accession>A0A9W7E2D6</accession>
<organism evidence="2 3">
    <name type="scientific">Triparma retinervis</name>
    <dbReference type="NCBI Taxonomy" id="2557542"/>
    <lineage>
        <taxon>Eukaryota</taxon>
        <taxon>Sar</taxon>
        <taxon>Stramenopiles</taxon>
        <taxon>Ochrophyta</taxon>
        <taxon>Bolidophyceae</taxon>
        <taxon>Parmales</taxon>
        <taxon>Triparmaceae</taxon>
        <taxon>Triparma</taxon>
    </lineage>
</organism>
<evidence type="ECO:0000256" key="1">
    <source>
        <dbReference type="SAM" id="MobiDB-lite"/>
    </source>
</evidence>
<dbReference type="Proteomes" id="UP001165082">
    <property type="component" value="Unassembled WGS sequence"/>
</dbReference>
<dbReference type="EMBL" id="BRXZ01003830">
    <property type="protein sequence ID" value="GMH62765.1"/>
    <property type="molecule type" value="Genomic_DNA"/>
</dbReference>
<comment type="caution">
    <text evidence="2">The sequence shown here is derived from an EMBL/GenBank/DDBJ whole genome shotgun (WGS) entry which is preliminary data.</text>
</comment>